<name>A0A1N7KQB9_9FLAO</name>
<dbReference type="Proteomes" id="UP000185781">
    <property type="component" value="Unassembled WGS sequence"/>
</dbReference>
<organism evidence="1 2">
    <name type="scientific">Chryseobacterium gambrini</name>
    <dbReference type="NCBI Taxonomy" id="373672"/>
    <lineage>
        <taxon>Bacteria</taxon>
        <taxon>Pseudomonadati</taxon>
        <taxon>Bacteroidota</taxon>
        <taxon>Flavobacteriia</taxon>
        <taxon>Flavobacteriales</taxon>
        <taxon>Weeksellaceae</taxon>
        <taxon>Chryseobacterium group</taxon>
        <taxon>Chryseobacterium</taxon>
    </lineage>
</organism>
<proteinExistence type="predicted"/>
<dbReference type="AlphaFoldDB" id="A0A1N7KQB9"/>
<dbReference type="EMBL" id="FTOV01000001">
    <property type="protein sequence ID" value="SIS63696.1"/>
    <property type="molecule type" value="Genomic_DNA"/>
</dbReference>
<gene>
    <name evidence="1" type="ORF">SAMN05421785_101655</name>
</gene>
<evidence type="ECO:0000313" key="2">
    <source>
        <dbReference type="Proteomes" id="UP000185781"/>
    </source>
</evidence>
<evidence type="ECO:0000313" key="1">
    <source>
        <dbReference type="EMBL" id="SIS63696.1"/>
    </source>
</evidence>
<reference evidence="1 2" key="1">
    <citation type="submission" date="2017-01" db="EMBL/GenBank/DDBJ databases">
        <authorList>
            <person name="Mah S.A."/>
            <person name="Swanson W.J."/>
            <person name="Moy G.W."/>
            <person name="Vacquier V.D."/>
        </authorList>
    </citation>
    <scope>NUCLEOTIDE SEQUENCE [LARGE SCALE GENOMIC DNA]</scope>
    <source>
        <strain evidence="1 2">DSM 18014</strain>
    </source>
</reference>
<sequence length="179" mass="21022">MAYFLNIILKINYYVEKNKDDGTTCDIDKTHLKSLDMSIQIQVARCTQCKGYTSAAPLEQKHNNHPDIIDHFFYHGEPAFTLDQKTFEKFRNLENTEVTVMDLHEHEKNDHQHCNCIKKPAQKTAHSQKEIFSLPKNPFAAEKHEMDNEIYFKDLYYTYNNFHGISSANHYGNSGRKFR</sequence>
<accession>A0A1N7KQB9</accession>
<protein>
    <submittedName>
        <fullName evidence="1">Uncharacterized protein</fullName>
    </submittedName>
</protein>